<evidence type="ECO:0000256" key="4">
    <source>
        <dbReference type="ARBA" id="ARBA00023136"/>
    </source>
</evidence>
<keyword evidence="4 5" id="KW-0472">Membrane</keyword>
<dbReference type="Pfam" id="PF06803">
    <property type="entry name" value="DUF1232"/>
    <property type="match status" value="1"/>
</dbReference>
<dbReference type="EMBL" id="CAGS01000308">
    <property type="protein sequence ID" value="CCF84675.1"/>
    <property type="molecule type" value="Genomic_DNA"/>
</dbReference>
<reference evidence="7 8" key="1">
    <citation type="journal article" date="2012" name="ISME J.">
        <title>Nitrification expanded: discovery, physiology and genomics of a nitrite-oxidizing bacterium from the phylum Chloroflexi.</title>
        <authorList>
            <person name="Sorokin D.Y."/>
            <person name="Lucker S."/>
            <person name="Vejmelkova D."/>
            <person name="Kostrikina N.A."/>
            <person name="Kleerebezem R."/>
            <person name="Rijpstra W.I."/>
            <person name="Damste J.S."/>
            <person name="Le Paslier D."/>
            <person name="Muyzer G."/>
            <person name="Wagner M."/>
            <person name="van Loosdrecht M.C."/>
            <person name="Daims H."/>
        </authorList>
    </citation>
    <scope>NUCLEOTIDE SEQUENCE [LARGE SCALE GENOMIC DNA]</scope>
    <source>
        <strain evidence="8">none</strain>
    </source>
</reference>
<evidence type="ECO:0000256" key="1">
    <source>
        <dbReference type="ARBA" id="ARBA00004127"/>
    </source>
</evidence>
<keyword evidence="2 5" id="KW-0812">Transmembrane</keyword>
<dbReference type="InterPro" id="IPR010652">
    <property type="entry name" value="DUF1232"/>
</dbReference>
<keyword evidence="8" id="KW-1185">Reference proteome</keyword>
<evidence type="ECO:0000313" key="7">
    <source>
        <dbReference type="EMBL" id="CCF84675.1"/>
    </source>
</evidence>
<gene>
    <name evidence="7" type="ORF">NITHO_3760004</name>
</gene>
<evidence type="ECO:0000256" key="3">
    <source>
        <dbReference type="ARBA" id="ARBA00022989"/>
    </source>
</evidence>
<evidence type="ECO:0000259" key="6">
    <source>
        <dbReference type="Pfam" id="PF06803"/>
    </source>
</evidence>
<feature type="domain" description="DUF1232" evidence="6">
    <location>
        <begin position="39"/>
        <end position="75"/>
    </location>
</feature>
<sequence length="135" mass="14977">MTNPIMYAISAWKQRAKQLKTAVYVIYLVSKDPRVPWYTRVLAACVIGYAFSPIDLIPDPIPVIGYLDDLVLIPLGIALVLKLAPSPVLADCRERARTVMEQGKPTNWIAAGVIVAIWLLVAGVIVFWITQALQF</sequence>
<evidence type="ECO:0000256" key="5">
    <source>
        <dbReference type="SAM" id="Phobius"/>
    </source>
</evidence>
<evidence type="ECO:0000313" key="8">
    <source>
        <dbReference type="Proteomes" id="UP000004221"/>
    </source>
</evidence>
<comment type="caution">
    <text evidence="7">The sequence shown here is derived from an EMBL/GenBank/DDBJ whole genome shotgun (WGS) entry which is preliminary data.</text>
</comment>
<dbReference type="GO" id="GO:0012505">
    <property type="term" value="C:endomembrane system"/>
    <property type="evidence" value="ECO:0007669"/>
    <property type="project" value="UniProtKB-SubCell"/>
</dbReference>
<dbReference type="Proteomes" id="UP000004221">
    <property type="component" value="Unassembled WGS sequence"/>
</dbReference>
<accession>I4EJ13</accession>
<proteinExistence type="predicted"/>
<name>I4EJ13_9BACT</name>
<feature type="transmembrane region" description="Helical" evidence="5">
    <location>
        <begin position="108"/>
        <end position="129"/>
    </location>
</feature>
<evidence type="ECO:0000256" key="2">
    <source>
        <dbReference type="ARBA" id="ARBA00022692"/>
    </source>
</evidence>
<protein>
    <recommendedName>
        <fullName evidence="6">DUF1232 domain-containing protein</fullName>
    </recommendedName>
</protein>
<comment type="subcellular location">
    <subcellularLocation>
        <location evidence="1">Endomembrane system</location>
        <topology evidence="1">Multi-pass membrane protein</topology>
    </subcellularLocation>
</comment>
<keyword evidence="3 5" id="KW-1133">Transmembrane helix</keyword>
<dbReference type="AlphaFoldDB" id="I4EJ13"/>
<organism evidence="7 8">
    <name type="scientific">Nitrolancea hollandica Lb</name>
    <dbReference type="NCBI Taxonomy" id="1129897"/>
    <lineage>
        <taxon>Bacteria</taxon>
        <taxon>Pseudomonadati</taxon>
        <taxon>Thermomicrobiota</taxon>
        <taxon>Thermomicrobia</taxon>
        <taxon>Sphaerobacterales</taxon>
        <taxon>Sphaerobacterineae</taxon>
        <taxon>Sphaerobacteraceae</taxon>
        <taxon>Nitrolancea</taxon>
    </lineage>
</organism>